<keyword evidence="2" id="KW-1185">Reference proteome</keyword>
<accession>A0ABT3L5N4</accession>
<organism evidence="1 2">
    <name type="scientific">Spirulina subsalsa FACHB-351</name>
    <dbReference type="NCBI Taxonomy" id="234711"/>
    <lineage>
        <taxon>Bacteria</taxon>
        <taxon>Bacillati</taxon>
        <taxon>Cyanobacteriota</taxon>
        <taxon>Cyanophyceae</taxon>
        <taxon>Spirulinales</taxon>
        <taxon>Spirulinaceae</taxon>
        <taxon>Spirulina</taxon>
    </lineage>
</organism>
<dbReference type="Proteomes" id="UP001526426">
    <property type="component" value="Unassembled WGS sequence"/>
</dbReference>
<evidence type="ECO:0000313" key="2">
    <source>
        <dbReference type="Proteomes" id="UP001526426"/>
    </source>
</evidence>
<dbReference type="EMBL" id="JAIHOM010000047">
    <property type="protein sequence ID" value="MCW6036809.1"/>
    <property type="molecule type" value="Genomic_DNA"/>
</dbReference>
<evidence type="ECO:0000313" key="1">
    <source>
        <dbReference type="EMBL" id="MCW6036809.1"/>
    </source>
</evidence>
<proteinExistence type="predicted"/>
<sequence>MMFICPVCNSRGEAATCEIWAAATWREVNRELPLHTCGHRPRFKAREGKWWACCTGCQHMTGGFMSLQGAVAGWMRSLR</sequence>
<comment type="caution">
    <text evidence="1">The sequence shown here is derived from an EMBL/GenBank/DDBJ whole genome shotgun (WGS) entry which is preliminary data.</text>
</comment>
<reference evidence="1 2" key="1">
    <citation type="submission" date="2021-08" db="EMBL/GenBank/DDBJ databases">
        <title>Draft genome sequence of Spirulina subsalsa with high tolerance to salinity and hype-accumulation of phycocyanin.</title>
        <authorList>
            <person name="Pei H."/>
            <person name="Jiang L."/>
        </authorList>
    </citation>
    <scope>NUCLEOTIDE SEQUENCE [LARGE SCALE GENOMIC DNA]</scope>
    <source>
        <strain evidence="1 2">FACHB-351</strain>
    </source>
</reference>
<dbReference type="RefSeq" id="WP_265264622.1">
    <property type="nucleotide sequence ID" value="NZ_JAIHOM010000047.1"/>
</dbReference>
<name>A0ABT3L5N4_9CYAN</name>
<protein>
    <submittedName>
        <fullName evidence="1">Uncharacterized protein</fullName>
    </submittedName>
</protein>
<gene>
    <name evidence="1" type="ORF">K4A83_11125</name>
</gene>